<dbReference type="PANTHER" id="PTHR32552:SF81">
    <property type="entry name" value="TONB-DEPENDENT OUTER MEMBRANE RECEPTOR"/>
    <property type="match status" value="1"/>
</dbReference>
<reference evidence="14 15" key="1">
    <citation type="submission" date="2017-09" db="EMBL/GenBank/DDBJ databases">
        <title>Bacterial strain isolated from the female urinary microbiota.</title>
        <authorList>
            <person name="Thomas-White K."/>
            <person name="Kumar N."/>
            <person name="Forster S."/>
            <person name="Putonti C."/>
            <person name="Lawley T."/>
            <person name="Wolfe A.J."/>
        </authorList>
    </citation>
    <scope>NUCLEOTIDE SEQUENCE [LARGE SCALE GENOMIC DNA]</scope>
    <source>
        <strain evidence="14 15">UMB0536</strain>
    </source>
</reference>
<dbReference type="NCBIfam" id="TIGR04057">
    <property type="entry name" value="SusC_RagA_signa"/>
    <property type="match status" value="1"/>
</dbReference>
<sequence>MELSKQLTFLEKGLFSIVLLSGLSGMANVANASTTQISKTDFVQQSQKTVTGIVLDDRGDPVIGASVSVKGEKTGAVTDIDGKFTIRTEGNAVLVVSYIGFEQQSISVTNKNTIRVVLVPNTSELNEVVVTALGIKREKKALGYAMQEVNTSSLTENKSASVANMLQGKVAGVQISQSGTGLGGSTRIVMRGLNSLTGNNQPLWVVDGMPINDGTTEQANQWGGSDCAGAASEINPEDIESISILKGANAAALYGSRAQNGAIVITTKKGRQGQPLSLEYNGNLSVSDAYSPYSYQNQYGQGSNGDYNTSSQMSWGAPLDGRMVDNWRSTIYKDARYDKYALLPQKDYITDFYRTGVSFANTLTVSAGGEYLSGRLSYTDSRSNDIVPNYSQNRQYLNMNTEFRNKQLTVGAKVSYMRELTTNRPGQGEYGLMVQLVKMPRGIRLADLRDPRGTGPYINNSVNWSGPSDNYANPYALSSGENGNKAERNRIIGQVTASYKFTDYLHLTGRAGIDRYSDHVRNFNTMPDVTSTASQYLNSMLVNKEFNADLILYFDRSFNDFSVNANVGTAVMNTKNESLYGSSGKFAIPNVCNLGNGLTQTTGEGYSKKEIQSAFFATTVGYKNMAYVDITGRNDWSSTLPKENRSYFYPSVSSSVILSQMFKLPRWVTYWKVRGSWAKVGNDTDPYKLATYYYLWTTGNKLDANGDKANPGILKQYLSKSKALDNLKPESTTSAELGTEAHFLDNRLSIDFTYYTTSTKNQILGVDMPGSSGYSSKLINAGKIKSHGYELMVNATPLKTKDWNWDINLNWGLNRTECVMLDSEISRYELGSTRAGKVVVETGKKYGNIIGKAYKRNEAGQIVVNDKGLPESVSDKVIGNIQPDWTGSIGNMLRYKDLVLSSLVDIRMGGDFISSTDNYACQQGTAAKTIYGRQQGEQIIVDGVTADGKKNNVGLNAETYWTNIAGPEGIMEAFMHKGTYVKMRELSLGYILPQAWFAHMPIKYVKVSLVGRDLFYFYKAAPINPEGAFSRNDYAQAFELASMPPTRAYGLTVNVKF</sequence>
<dbReference type="GO" id="GO:0009279">
    <property type="term" value="C:cell outer membrane"/>
    <property type="evidence" value="ECO:0007669"/>
    <property type="project" value="UniProtKB-SubCell"/>
</dbReference>
<keyword evidence="7" id="KW-0406">Ion transport</keyword>
<evidence type="ECO:0000256" key="3">
    <source>
        <dbReference type="ARBA" id="ARBA00022452"/>
    </source>
</evidence>
<evidence type="ECO:0000256" key="1">
    <source>
        <dbReference type="ARBA" id="ARBA00004571"/>
    </source>
</evidence>
<protein>
    <submittedName>
        <fullName evidence="14">SusC/RagA family TonB-linked outer membrane protein</fullName>
    </submittedName>
</protein>
<dbReference type="Gene3D" id="2.60.40.1120">
    <property type="entry name" value="Carboxypeptidase-like, regulatory domain"/>
    <property type="match status" value="1"/>
</dbReference>
<feature type="domain" description="TonB-dependent receptor plug" evidence="13">
    <location>
        <begin position="141"/>
        <end position="262"/>
    </location>
</feature>
<evidence type="ECO:0000256" key="6">
    <source>
        <dbReference type="ARBA" id="ARBA00023004"/>
    </source>
</evidence>
<keyword evidence="5 11" id="KW-0812">Transmembrane</keyword>
<proteinExistence type="inferred from homology"/>
<keyword evidence="9 11" id="KW-0472">Membrane</keyword>
<dbReference type="InterPro" id="IPR023997">
    <property type="entry name" value="TonB-dep_OMP_SusC/RagA_CS"/>
</dbReference>
<keyword evidence="12" id="KW-0732">Signal</keyword>
<dbReference type="InterPro" id="IPR023996">
    <property type="entry name" value="TonB-dep_OMP_SusC/RagA"/>
</dbReference>
<dbReference type="Pfam" id="PF13715">
    <property type="entry name" value="CarbopepD_reg_2"/>
    <property type="match status" value="1"/>
</dbReference>
<dbReference type="PANTHER" id="PTHR32552">
    <property type="entry name" value="FERRICHROME IRON RECEPTOR-RELATED"/>
    <property type="match status" value="1"/>
</dbReference>
<dbReference type="Gene3D" id="2.170.130.10">
    <property type="entry name" value="TonB-dependent receptor, plug domain"/>
    <property type="match status" value="1"/>
</dbReference>
<dbReference type="NCBIfam" id="TIGR04056">
    <property type="entry name" value="OMP_RagA_SusC"/>
    <property type="match status" value="1"/>
</dbReference>
<dbReference type="Gene3D" id="2.40.170.20">
    <property type="entry name" value="TonB-dependent receptor, beta-barrel domain"/>
    <property type="match status" value="1"/>
</dbReference>
<accession>A0A2N6QNF7</accession>
<keyword evidence="2 11" id="KW-0813">Transport</keyword>
<comment type="subcellular location">
    <subcellularLocation>
        <location evidence="1 11">Cell outer membrane</location>
        <topology evidence="1 11">Multi-pass membrane protein</topology>
    </subcellularLocation>
</comment>
<evidence type="ECO:0000256" key="9">
    <source>
        <dbReference type="ARBA" id="ARBA00023136"/>
    </source>
</evidence>
<dbReference type="PROSITE" id="PS52016">
    <property type="entry name" value="TONB_DEPENDENT_REC_3"/>
    <property type="match status" value="1"/>
</dbReference>
<keyword evidence="6" id="KW-0408">Iron</keyword>
<evidence type="ECO:0000256" key="7">
    <source>
        <dbReference type="ARBA" id="ARBA00023065"/>
    </source>
</evidence>
<dbReference type="FunFam" id="2.60.40.1120:FF:000003">
    <property type="entry name" value="Outer membrane protein Omp121"/>
    <property type="match status" value="1"/>
</dbReference>
<dbReference type="OrthoDB" id="9768177at2"/>
<dbReference type="InterPro" id="IPR037066">
    <property type="entry name" value="Plug_dom_sf"/>
</dbReference>
<gene>
    <name evidence="14" type="ORF">CJ231_11985</name>
</gene>
<dbReference type="GO" id="GO:0006826">
    <property type="term" value="P:iron ion transport"/>
    <property type="evidence" value="ECO:0007669"/>
    <property type="project" value="UniProtKB-KW"/>
</dbReference>
<dbReference type="Pfam" id="PF07715">
    <property type="entry name" value="Plug"/>
    <property type="match status" value="1"/>
</dbReference>
<evidence type="ECO:0000256" key="11">
    <source>
        <dbReference type="PROSITE-ProRule" id="PRU01360"/>
    </source>
</evidence>
<keyword evidence="8" id="KW-0798">TonB box</keyword>
<dbReference type="RefSeq" id="WP_102698142.1">
    <property type="nucleotide sequence ID" value="NZ_CAUPNR010000001.1"/>
</dbReference>
<name>A0A2N6QNF7_9BACT</name>
<feature type="signal peptide" evidence="12">
    <location>
        <begin position="1"/>
        <end position="32"/>
    </location>
</feature>
<feature type="chain" id="PRO_5014666191" evidence="12">
    <location>
        <begin position="33"/>
        <end position="1057"/>
    </location>
</feature>
<dbReference type="SUPFAM" id="SSF56935">
    <property type="entry name" value="Porins"/>
    <property type="match status" value="1"/>
</dbReference>
<keyword evidence="4" id="KW-0410">Iron transport</keyword>
<dbReference type="InterPro" id="IPR008969">
    <property type="entry name" value="CarboxyPept-like_regulatory"/>
</dbReference>
<evidence type="ECO:0000313" key="15">
    <source>
        <dbReference type="Proteomes" id="UP000235564"/>
    </source>
</evidence>
<comment type="caution">
    <text evidence="14">The sequence shown here is derived from an EMBL/GenBank/DDBJ whole genome shotgun (WGS) entry which is preliminary data.</text>
</comment>
<comment type="similarity">
    <text evidence="11">Belongs to the TonB-dependent receptor family.</text>
</comment>
<dbReference type="Proteomes" id="UP000235564">
    <property type="component" value="Unassembled WGS sequence"/>
</dbReference>
<organism evidence="14 15">
    <name type="scientific">Hoylesella buccalis</name>
    <dbReference type="NCBI Taxonomy" id="28127"/>
    <lineage>
        <taxon>Bacteria</taxon>
        <taxon>Pseudomonadati</taxon>
        <taxon>Bacteroidota</taxon>
        <taxon>Bacteroidia</taxon>
        <taxon>Bacteroidales</taxon>
        <taxon>Prevotellaceae</taxon>
        <taxon>Hoylesella</taxon>
    </lineage>
</organism>
<evidence type="ECO:0000256" key="5">
    <source>
        <dbReference type="ARBA" id="ARBA00022692"/>
    </source>
</evidence>
<dbReference type="AlphaFoldDB" id="A0A2N6QNF7"/>
<dbReference type="InterPro" id="IPR039426">
    <property type="entry name" value="TonB-dep_rcpt-like"/>
</dbReference>
<evidence type="ECO:0000259" key="13">
    <source>
        <dbReference type="Pfam" id="PF07715"/>
    </source>
</evidence>
<dbReference type="InterPro" id="IPR012910">
    <property type="entry name" value="Plug_dom"/>
</dbReference>
<evidence type="ECO:0000256" key="2">
    <source>
        <dbReference type="ARBA" id="ARBA00022448"/>
    </source>
</evidence>
<dbReference type="InterPro" id="IPR036942">
    <property type="entry name" value="Beta-barrel_TonB_sf"/>
</dbReference>
<dbReference type="SUPFAM" id="SSF49464">
    <property type="entry name" value="Carboxypeptidase regulatory domain-like"/>
    <property type="match status" value="1"/>
</dbReference>
<evidence type="ECO:0000256" key="4">
    <source>
        <dbReference type="ARBA" id="ARBA00022496"/>
    </source>
</evidence>
<evidence type="ECO:0000256" key="12">
    <source>
        <dbReference type="SAM" id="SignalP"/>
    </source>
</evidence>
<evidence type="ECO:0000313" key="14">
    <source>
        <dbReference type="EMBL" id="PMC22978.1"/>
    </source>
</evidence>
<evidence type="ECO:0000256" key="10">
    <source>
        <dbReference type="ARBA" id="ARBA00023237"/>
    </source>
</evidence>
<evidence type="ECO:0000256" key="8">
    <source>
        <dbReference type="ARBA" id="ARBA00023077"/>
    </source>
</evidence>
<keyword evidence="10 11" id="KW-0998">Cell outer membrane</keyword>
<dbReference type="EMBL" id="PNGJ01000012">
    <property type="protein sequence ID" value="PMC22978.1"/>
    <property type="molecule type" value="Genomic_DNA"/>
</dbReference>
<keyword evidence="3 11" id="KW-1134">Transmembrane beta strand</keyword>